<dbReference type="OrthoDB" id="3481528at2"/>
<evidence type="ECO:0000313" key="2">
    <source>
        <dbReference type="Proteomes" id="UP000483004"/>
    </source>
</evidence>
<proteinExistence type="predicted"/>
<comment type="caution">
    <text evidence="1">The sequence shown here is derived from an EMBL/GenBank/DDBJ whole genome shotgun (WGS) entry which is preliminary data.</text>
</comment>
<name>A0A6L3VJV5_9ACTN</name>
<accession>A0A6L3VJV5</accession>
<organism evidence="1 2">
    <name type="scientific">Actinomadura montaniterrae</name>
    <dbReference type="NCBI Taxonomy" id="1803903"/>
    <lineage>
        <taxon>Bacteria</taxon>
        <taxon>Bacillati</taxon>
        <taxon>Actinomycetota</taxon>
        <taxon>Actinomycetes</taxon>
        <taxon>Streptosporangiales</taxon>
        <taxon>Thermomonosporaceae</taxon>
        <taxon>Actinomadura</taxon>
    </lineage>
</organism>
<keyword evidence="2" id="KW-1185">Reference proteome</keyword>
<reference evidence="1 2" key="1">
    <citation type="submission" date="2019-09" db="EMBL/GenBank/DDBJ databases">
        <title>Actinomadura physcomitrii sp. nov., a novel actinomycete isolated from moss [Physcomitrium sphaericum (Ludw) Fuernr].</title>
        <authorList>
            <person name="Liu C."/>
            <person name="Zhuang X."/>
        </authorList>
    </citation>
    <scope>NUCLEOTIDE SEQUENCE [LARGE SCALE GENOMIC DNA]</scope>
    <source>
        <strain evidence="1 2">CYP1-1B</strain>
    </source>
</reference>
<sequence length="75" mass="8047">MGMDEVVRQLRMTIHDAQVAFDCIGLGDIERAGTCMITARAALEAAETVLRHDLARFPLDELAGEGAKVMAAMGD</sequence>
<gene>
    <name evidence="1" type="ORF">F9B16_32420</name>
</gene>
<evidence type="ECO:0000313" key="1">
    <source>
        <dbReference type="EMBL" id="KAB2371338.1"/>
    </source>
</evidence>
<protein>
    <submittedName>
        <fullName evidence="1">Uncharacterized protein</fullName>
    </submittedName>
</protein>
<dbReference type="AlphaFoldDB" id="A0A6L3VJV5"/>
<dbReference type="Proteomes" id="UP000483004">
    <property type="component" value="Unassembled WGS sequence"/>
</dbReference>
<dbReference type="EMBL" id="WBMR01000126">
    <property type="protein sequence ID" value="KAB2371338.1"/>
    <property type="molecule type" value="Genomic_DNA"/>
</dbReference>